<protein>
    <recommendedName>
        <fullName evidence="3">Reverse transcriptase domain-containing protein</fullName>
    </recommendedName>
</protein>
<evidence type="ECO:0008006" key="3">
    <source>
        <dbReference type="Google" id="ProtNLM"/>
    </source>
</evidence>
<dbReference type="OrthoDB" id="6513546at2759"/>
<feature type="non-terminal residue" evidence="1">
    <location>
        <position position="59"/>
    </location>
</feature>
<organism evidence="1 2">
    <name type="scientific">Dinothrombium tinctorium</name>
    <dbReference type="NCBI Taxonomy" id="1965070"/>
    <lineage>
        <taxon>Eukaryota</taxon>
        <taxon>Metazoa</taxon>
        <taxon>Ecdysozoa</taxon>
        <taxon>Arthropoda</taxon>
        <taxon>Chelicerata</taxon>
        <taxon>Arachnida</taxon>
        <taxon>Acari</taxon>
        <taxon>Acariformes</taxon>
        <taxon>Trombidiformes</taxon>
        <taxon>Prostigmata</taxon>
        <taxon>Anystina</taxon>
        <taxon>Parasitengona</taxon>
        <taxon>Trombidioidea</taxon>
        <taxon>Trombidiidae</taxon>
        <taxon>Dinothrombium</taxon>
    </lineage>
</organism>
<evidence type="ECO:0000313" key="1">
    <source>
        <dbReference type="EMBL" id="RWR98673.1"/>
    </source>
</evidence>
<dbReference type="PANTHER" id="PTHR21301">
    <property type="entry name" value="REVERSE TRANSCRIPTASE"/>
    <property type="match status" value="1"/>
</dbReference>
<comment type="caution">
    <text evidence="1">The sequence shown here is derived from an EMBL/GenBank/DDBJ whole genome shotgun (WGS) entry which is preliminary data.</text>
</comment>
<dbReference type="Proteomes" id="UP000285301">
    <property type="component" value="Unassembled WGS sequence"/>
</dbReference>
<dbReference type="AlphaFoldDB" id="A0A3S3NU42"/>
<gene>
    <name evidence="1" type="ORF">B4U79_07024</name>
</gene>
<feature type="non-terminal residue" evidence="1">
    <location>
        <position position="1"/>
    </location>
</feature>
<name>A0A3S3NU42_9ACAR</name>
<dbReference type="EMBL" id="NCKU01019841">
    <property type="protein sequence ID" value="RWR98673.1"/>
    <property type="molecule type" value="Genomic_DNA"/>
</dbReference>
<proteinExistence type="predicted"/>
<accession>A0A3S3NU42</accession>
<sequence>FNIKPKIWIRYVDDCFSVIDSINIDKFLNNLNSMHKNIKFTLERENDSQLSFLDVKILR</sequence>
<keyword evidence="2" id="KW-1185">Reference proteome</keyword>
<evidence type="ECO:0000313" key="2">
    <source>
        <dbReference type="Proteomes" id="UP000285301"/>
    </source>
</evidence>
<dbReference type="PANTHER" id="PTHR21301:SF10">
    <property type="entry name" value="REVERSE TRANSCRIPTASE DOMAIN-CONTAINING PROTEIN"/>
    <property type="match status" value="1"/>
</dbReference>
<reference evidence="1 2" key="1">
    <citation type="journal article" date="2018" name="Gigascience">
        <title>Genomes of trombidid mites reveal novel predicted allergens and laterally-transferred genes associated with secondary metabolism.</title>
        <authorList>
            <person name="Dong X."/>
            <person name="Chaisiri K."/>
            <person name="Xia D."/>
            <person name="Armstrong S.D."/>
            <person name="Fang Y."/>
            <person name="Donnelly M.J."/>
            <person name="Kadowaki T."/>
            <person name="McGarry J.W."/>
            <person name="Darby A.C."/>
            <person name="Makepeace B.L."/>
        </authorList>
    </citation>
    <scope>NUCLEOTIDE SEQUENCE [LARGE SCALE GENOMIC DNA]</scope>
    <source>
        <strain evidence="1">UoL-WK</strain>
    </source>
</reference>